<dbReference type="Proteomes" id="UP000199518">
    <property type="component" value="Unassembled WGS sequence"/>
</dbReference>
<proteinExistence type="inferred from homology"/>
<dbReference type="GO" id="GO:0016887">
    <property type="term" value="F:ATP hydrolysis activity"/>
    <property type="evidence" value="ECO:0007669"/>
    <property type="project" value="InterPro"/>
</dbReference>
<dbReference type="RefSeq" id="WP_092050713.1">
    <property type="nucleotide sequence ID" value="NZ_FOQD01000009.1"/>
</dbReference>
<dbReference type="Pfam" id="PF07726">
    <property type="entry name" value="AAA_3"/>
    <property type="match status" value="1"/>
</dbReference>
<comment type="similarity">
    <text evidence="3">Belongs to the MoxR family.</text>
</comment>
<dbReference type="STRING" id="1576369.SAMN05421753_10944"/>
<evidence type="ECO:0000256" key="1">
    <source>
        <dbReference type="ARBA" id="ARBA00022741"/>
    </source>
</evidence>
<feature type="domain" description="ATPase AAA-3" evidence="4">
    <location>
        <begin position="50"/>
        <end position="184"/>
    </location>
</feature>
<sequence>MTQLQSDAGAKGIDKLTKAYDDIRAQMSKIIVGQSDVIDQLLIAMFSRGHCLLEGVPGLAKTLMINSLAQCLSMTFARIQFTPDLMPADITGTDVLITNQETGERGFKFISGPLFHNVVLADEINRTPPKTQSALLEAMQERQVTVGMTRHTLPTPFFVLATQNPIEQEGTYQLPEAQQDRFMFKVFVNYPSYDEEKLIAMQTTGNRNMEIKPVLTGPEIVELQHLVREVPITDHLVDYALALVRQTRIGQAGVPDFVNDWLSWGAGPRAVQYLILGAKARALLKGRTYVSAEDLQALAAPVLRHRIVTNFSAESEGITTDKVIDKLLEVTPAKEGELTSDPRLKAMFSAPKANS</sequence>
<evidence type="ECO:0000256" key="3">
    <source>
        <dbReference type="ARBA" id="ARBA00061607"/>
    </source>
</evidence>
<dbReference type="PIRSF" id="PIRSF002849">
    <property type="entry name" value="AAA_ATPase_chaperone_MoxR_prd"/>
    <property type="match status" value="1"/>
</dbReference>
<organism evidence="6 7">
    <name type="scientific">Planctomicrobium piriforme</name>
    <dbReference type="NCBI Taxonomy" id="1576369"/>
    <lineage>
        <taxon>Bacteria</taxon>
        <taxon>Pseudomonadati</taxon>
        <taxon>Planctomycetota</taxon>
        <taxon>Planctomycetia</taxon>
        <taxon>Planctomycetales</taxon>
        <taxon>Planctomycetaceae</taxon>
        <taxon>Planctomicrobium</taxon>
    </lineage>
</organism>
<dbReference type="InterPro" id="IPR050764">
    <property type="entry name" value="CbbQ/NirQ/NorQ/GpvN"/>
</dbReference>
<name>A0A1I3IAZ5_9PLAN</name>
<evidence type="ECO:0000259" key="4">
    <source>
        <dbReference type="Pfam" id="PF07726"/>
    </source>
</evidence>
<dbReference type="EMBL" id="FOQD01000009">
    <property type="protein sequence ID" value="SFI45112.1"/>
    <property type="molecule type" value="Genomic_DNA"/>
</dbReference>
<dbReference type="AlphaFoldDB" id="A0A1I3IAZ5"/>
<dbReference type="FunFam" id="3.40.50.300:FF:000640">
    <property type="entry name" value="MoxR family ATPase"/>
    <property type="match status" value="1"/>
</dbReference>
<evidence type="ECO:0000313" key="6">
    <source>
        <dbReference type="EMBL" id="SFI45112.1"/>
    </source>
</evidence>
<evidence type="ECO:0000259" key="5">
    <source>
        <dbReference type="Pfam" id="PF17863"/>
    </source>
</evidence>
<dbReference type="InterPro" id="IPR011703">
    <property type="entry name" value="ATPase_AAA-3"/>
</dbReference>
<dbReference type="Gene3D" id="1.10.8.80">
    <property type="entry name" value="Magnesium chelatase subunit I, C-Terminal domain"/>
    <property type="match status" value="1"/>
</dbReference>
<dbReference type="GO" id="GO:0005524">
    <property type="term" value="F:ATP binding"/>
    <property type="evidence" value="ECO:0007669"/>
    <property type="project" value="UniProtKB-KW"/>
</dbReference>
<keyword evidence="7" id="KW-1185">Reference proteome</keyword>
<dbReference type="OrthoDB" id="9773454at2"/>
<accession>A0A1I3IAZ5</accession>
<dbReference type="Gene3D" id="3.40.50.300">
    <property type="entry name" value="P-loop containing nucleotide triphosphate hydrolases"/>
    <property type="match status" value="1"/>
</dbReference>
<protein>
    <submittedName>
        <fullName evidence="6">MoxR-like ATPase</fullName>
    </submittedName>
</protein>
<evidence type="ECO:0000256" key="2">
    <source>
        <dbReference type="ARBA" id="ARBA00022840"/>
    </source>
</evidence>
<keyword evidence="1" id="KW-0547">Nucleotide-binding</keyword>
<reference evidence="7" key="1">
    <citation type="submission" date="2016-10" db="EMBL/GenBank/DDBJ databases">
        <authorList>
            <person name="Varghese N."/>
            <person name="Submissions S."/>
        </authorList>
    </citation>
    <scope>NUCLEOTIDE SEQUENCE [LARGE SCALE GENOMIC DNA]</scope>
    <source>
        <strain evidence="7">DSM 26348</strain>
    </source>
</reference>
<dbReference type="CDD" id="cd00009">
    <property type="entry name" value="AAA"/>
    <property type="match status" value="1"/>
</dbReference>
<keyword evidence="2" id="KW-0067">ATP-binding</keyword>
<dbReference type="PANTHER" id="PTHR42759">
    <property type="entry name" value="MOXR FAMILY PROTEIN"/>
    <property type="match status" value="1"/>
</dbReference>
<evidence type="ECO:0000313" key="7">
    <source>
        <dbReference type="Proteomes" id="UP000199518"/>
    </source>
</evidence>
<feature type="domain" description="ChlI/MoxR AAA lid" evidence="5">
    <location>
        <begin position="262"/>
        <end position="326"/>
    </location>
</feature>
<gene>
    <name evidence="6" type="ORF">SAMN05421753_10944</name>
</gene>
<dbReference type="SUPFAM" id="SSF52540">
    <property type="entry name" value="P-loop containing nucleoside triphosphate hydrolases"/>
    <property type="match status" value="1"/>
</dbReference>
<dbReference type="PANTHER" id="PTHR42759:SF1">
    <property type="entry name" value="MAGNESIUM-CHELATASE SUBUNIT CHLD"/>
    <property type="match status" value="1"/>
</dbReference>
<dbReference type="Pfam" id="PF17863">
    <property type="entry name" value="AAA_lid_2"/>
    <property type="match status" value="1"/>
</dbReference>
<dbReference type="InterPro" id="IPR027417">
    <property type="entry name" value="P-loop_NTPase"/>
</dbReference>
<dbReference type="InterPro" id="IPR041628">
    <property type="entry name" value="ChlI/MoxR_AAA_lid"/>
</dbReference>